<reference evidence="1" key="1">
    <citation type="submission" date="2021-06" db="EMBL/GenBank/DDBJ databases">
        <authorList>
            <person name="Kallberg Y."/>
            <person name="Tangrot J."/>
            <person name="Rosling A."/>
        </authorList>
    </citation>
    <scope>NUCLEOTIDE SEQUENCE</scope>
    <source>
        <strain evidence="1">MA461A</strain>
    </source>
</reference>
<keyword evidence="2" id="KW-1185">Reference proteome</keyword>
<evidence type="ECO:0000313" key="1">
    <source>
        <dbReference type="EMBL" id="CAG8772203.1"/>
    </source>
</evidence>
<organism evidence="1 2">
    <name type="scientific">Racocetra persica</name>
    <dbReference type="NCBI Taxonomy" id="160502"/>
    <lineage>
        <taxon>Eukaryota</taxon>
        <taxon>Fungi</taxon>
        <taxon>Fungi incertae sedis</taxon>
        <taxon>Mucoromycota</taxon>
        <taxon>Glomeromycotina</taxon>
        <taxon>Glomeromycetes</taxon>
        <taxon>Diversisporales</taxon>
        <taxon>Gigasporaceae</taxon>
        <taxon>Racocetra</taxon>
    </lineage>
</organism>
<comment type="caution">
    <text evidence="1">The sequence shown here is derived from an EMBL/GenBank/DDBJ whole genome shotgun (WGS) entry which is preliminary data.</text>
</comment>
<feature type="non-terminal residue" evidence="1">
    <location>
        <position position="1"/>
    </location>
</feature>
<sequence>LQSVNVASSTPAEITDVIEKNQGDLQFDEHSDSDIHSNIEPSGSTAYSKRLKSPSYYAERLNKLRKEEEMSDNFASNTNNQVGIYSQPIVKYFNEDSTLVLLEPLPNQMKDVNSCLKYLQLWEQHFEHYQKEITNQ</sequence>
<name>A0ACA9R0L9_9GLOM</name>
<gene>
    <name evidence="1" type="ORF">RPERSI_LOCUS16546</name>
</gene>
<feature type="non-terminal residue" evidence="1">
    <location>
        <position position="136"/>
    </location>
</feature>
<accession>A0ACA9R0L9</accession>
<dbReference type="EMBL" id="CAJVQC010041070">
    <property type="protein sequence ID" value="CAG8772203.1"/>
    <property type="molecule type" value="Genomic_DNA"/>
</dbReference>
<dbReference type="Proteomes" id="UP000789920">
    <property type="component" value="Unassembled WGS sequence"/>
</dbReference>
<protein>
    <submittedName>
        <fullName evidence="1">21255_t:CDS:1</fullName>
    </submittedName>
</protein>
<evidence type="ECO:0000313" key="2">
    <source>
        <dbReference type="Proteomes" id="UP000789920"/>
    </source>
</evidence>
<proteinExistence type="predicted"/>